<evidence type="ECO:0000256" key="3">
    <source>
        <dbReference type="ARBA" id="ARBA00012128"/>
    </source>
</evidence>
<protein>
    <recommendedName>
        <fullName evidence="3">S-methyl-5-thioribose kinase</fullName>
        <ecNumber evidence="3">2.7.1.100</ecNumber>
    </recommendedName>
</protein>
<evidence type="ECO:0000256" key="7">
    <source>
        <dbReference type="ARBA" id="ARBA00022840"/>
    </source>
</evidence>
<sequence>MHDDRYEALTPELLPERLGALDALTSRVGSAEGWQVEEVGDGNLNLVFIVRGQGAAVVVKQALPYVRLVGDSWPLPLTRAFFEHEALVRQAARDPGRVPEVLHFDRTQALIVMEFLSPHVILRGKLIAGERVEGVAEALGRFCARTAFYGSDLSMNAENKKADATLFLDNVALCDITEQLVFTDPYCKAERNHHTPELAPIVASLRADEAVRDAAQFMLIRFTAGPETLCHGDLHTGSIMCTDTETRVIDPEFGFYGPMGFDLGMLLANFLMAYFSQPAHRDSPDEMQDWLLSVVMETCATFENEFARLWTEERTGILFPARLGHGEAALRRLMAHIWNDAMGFCGCEMHRRCLSLAHNADFETISDTGLRARLEARNLEMGRQLLVARGQVPDASALVALAHEYNGKELL</sequence>
<keyword evidence="7" id="KW-0067">ATP-binding</keyword>
<dbReference type="Gene3D" id="3.30.200.20">
    <property type="entry name" value="Phosphorylase Kinase, domain 1"/>
    <property type="match status" value="1"/>
</dbReference>
<dbReference type="InterPro" id="IPR009212">
    <property type="entry name" value="Methylthioribose_kinase"/>
</dbReference>
<evidence type="ECO:0000256" key="2">
    <source>
        <dbReference type="ARBA" id="ARBA00011738"/>
    </source>
</evidence>
<evidence type="ECO:0000256" key="5">
    <source>
        <dbReference type="ARBA" id="ARBA00022741"/>
    </source>
</evidence>
<dbReference type="Pfam" id="PF01636">
    <property type="entry name" value="APH"/>
    <property type="match status" value="1"/>
</dbReference>
<evidence type="ECO:0000259" key="8">
    <source>
        <dbReference type="Pfam" id="PF01636"/>
    </source>
</evidence>
<evidence type="ECO:0000256" key="4">
    <source>
        <dbReference type="ARBA" id="ARBA00022679"/>
    </source>
</evidence>
<comment type="subunit">
    <text evidence="2">Homodimer.</text>
</comment>
<dbReference type="NCBIfam" id="TIGR01767">
    <property type="entry name" value="MTRK"/>
    <property type="match status" value="1"/>
</dbReference>
<evidence type="ECO:0000313" key="10">
    <source>
        <dbReference type="Proteomes" id="UP000244817"/>
    </source>
</evidence>
<dbReference type="PANTHER" id="PTHR34273:SF2">
    <property type="entry name" value="METHYLTHIORIBOSE KINASE"/>
    <property type="match status" value="1"/>
</dbReference>
<name>A0A2T7FZ75_9RHOB</name>
<evidence type="ECO:0000313" key="9">
    <source>
        <dbReference type="EMBL" id="PVA07465.1"/>
    </source>
</evidence>
<dbReference type="PANTHER" id="PTHR34273">
    <property type="entry name" value="METHYLTHIORIBOSE KINASE"/>
    <property type="match status" value="1"/>
</dbReference>
<proteinExistence type="inferred from homology"/>
<keyword evidence="5" id="KW-0547">Nucleotide-binding</keyword>
<reference evidence="9 10" key="1">
    <citation type="submission" date="2018-04" db="EMBL/GenBank/DDBJ databases">
        <title>Pelagivirga bohaiensis gen. nov., sp. nov., a bacterium isolated from the Bohai Sea.</title>
        <authorList>
            <person name="Ji X."/>
        </authorList>
    </citation>
    <scope>NUCLEOTIDE SEQUENCE [LARGE SCALE GENOMIC DNA]</scope>
    <source>
        <strain evidence="9 10">BH-SD16</strain>
    </source>
</reference>
<dbReference type="SUPFAM" id="SSF56112">
    <property type="entry name" value="Protein kinase-like (PK-like)"/>
    <property type="match status" value="1"/>
</dbReference>
<comment type="similarity">
    <text evidence="1">Belongs to the methylthioribose kinase family.</text>
</comment>
<dbReference type="AlphaFoldDB" id="A0A2T7FZ75"/>
<gene>
    <name evidence="9" type="primary">mtnK</name>
    <name evidence="9" type="ORF">DC363_06430</name>
</gene>
<accession>A0A2T7FZ75</accession>
<feature type="domain" description="Aminoglycoside phosphotransferase" evidence="8">
    <location>
        <begin position="36"/>
        <end position="270"/>
    </location>
</feature>
<evidence type="ECO:0000256" key="1">
    <source>
        <dbReference type="ARBA" id="ARBA00010165"/>
    </source>
</evidence>
<dbReference type="OrthoDB" id="9777791at2"/>
<evidence type="ECO:0000256" key="6">
    <source>
        <dbReference type="ARBA" id="ARBA00022777"/>
    </source>
</evidence>
<comment type="caution">
    <text evidence="9">The sequence shown here is derived from an EMBL/GenBank/DDBJ whole genome shotgun (WGS) entry which is preliminary data.</text>
</comment>
<dbReference type="GO" id="GO:0005524">
    <property type="term" value="F:ATP binding"/>
    <property type="evidence" value="ECO:0007669"/>
    <property type="project" value="UniProtKB-KW"/>
</dbReference>
<dbReference type="Gene3D" id="3.90.1200.10">
    <property type="match status" value="1"/>
</dbReference>
<dbReference type="Proteomes" id="UP000244817">
    <property type="component" value="Unassembled WGS sequence"/>
</dbReference>
<dbReference type="PIRSF" id="PIRSF031134">
    <property type="entry name" value="MTRK"/>
    <property type="match status" value="1"/>
</dbReference>
<dbReference type="InterPro" id="IPR011009">
    <property type="entry name" value="Kinase-like_dom_sf"/>
</dbReference>
<dbReference type="GO" id="GO:0009086">
    <property type="term" value="P:methionine biosynthetic process"/>
    <property type="evidence" value="ECO:0007669"/>
    <property type="project" value="InterPro"/>
</dbReference>
<dbReference type="InterPro" id="IPR002575">
    <property type="entry name" value="Aminoglycoside_PTrfase"/>
</dbReference>
<keyword evidence="10" id="KW-1185">Reference proteome</keyword>
<keyword evidence="4" id="KW-0808">Transferase</keyword>
<keyword evidence="6 9" id="KW-0418">Kinase</keyword>
<organism evidence="9 10">
    <name type="scientific">Thalassorhabdomicrobium marinisediminis</name>
    <dbReference type="NCBI Taxonomy" id="2170577"/>
    <lineage>
        <taxon>Bacteria</taxon>
        <taxon>Pseudomonadati</taxon>
        <taxon>Pseudomonadota</taxon>
        <taxon>Alphaproteobacteria</taxon>
        <taxon>Rhodobacterales</taxon>
        <taxon>Paracoccaceae</taxon>
        <taxon>Thalassorhabdomicrobium</taxon>
    </lineage>
</organism>
<dbReference type="EMBL" id="QCYG01000003">
    <property type="protein sequence ID" value="PVA07465.1"/>
    <property type="molecule type" value="Genomic_DNA"/>
</dbReference>
<dbReference type="GO" id="GO:0046522">
    <property type="term" value="F:S-methyl-5-thioribose kinase activity"/>
    <property type="evidence" value="ECO:0007669"/>
    <property type="project" value="UniProtKB-EC"/>
</dbReference>
<dbReference type="EC" id="2.7.1.100" evidence="3"/>
<dbReference type="RefSeq" id="WP_108640292.1">
    <property type="nucleotide sequence ID" value="NZ_QCYG01000003.1"/>
</dbReference>